<feature type="compositionally biased region" description="Basic and acidic residues" evidence="1">
    <location>
        <begin position="93"/>
        <end position="103"/>
    </location>
</feature>
<sequence length="916" mass="98959">MAVIAAVDESAMAGKVYTPGELLRLKNTPVNRELYNQLQEKLRQDQELGEVLRMPLESSLARIMEEPADKPAGSESASPRRGESARQLDGTESEWRYRGRSDSETIGGQPISAPTGLSAQKDEGFQRFYRAVVSPTHVRVTAGGRIVPNTRGSPSPTTRWPKDKSAVEAADSNSSRPPYRDILQQSQFILPQHPMGFFPHHAMIPGFAPGMVPAMPGMAGMPVVPGMAALSAMPPMPPMPSMPAMHAIQAMSSASAASGMPAGPSPYPIVPWPLGFNIAGPGGAAQPTPMAHASGLVSMPPNPATNDRQDETGASENATPTRPPPPENGDVARPYVHNGQWVFPSAHFAMGPHPAFMAPSMMPMVAGHRLIPNHVMAPMAQSNGQVPQISPQAVAMPPTLQYPSVPTPTPSTGQHQSSIRASQITRKQLSVLRASLKWAEDQLQYNKHQIDERTMELHAESLRYSIGHFEKIQDEQAASEKRSHPKDQAKDDMSDFASADEERSKSPVTSSVKPENSGAESFTSLPEESSMERVDKAMPTTQRKSFTSSHEEATVQVAPTAQISGLSDEVGANKRSSTLPVTAALAPPFQPRTVGGQDTKDVLPSSGHSRPISEEYDSTKPYLVGQLPLGMRVEHARDTDYIYPRQLTEDELRARHMYWGKAPHHLQSGLPKFDGKNFYPPSPDRSQCGEHESEVTRGQGSLHVKASQVENGDGNASTDPFHSSRHDPRQYERGGVGITTEPSSSQHSGMSTNGGDRSRQETGKKAPRGSRHQMAMTGNPNARSESDSPDENDEKSIVFKGRNSLRQTRPRPRSGIWHDMMKRGTSSSNAVPGTVSSTTVQGVLPHYSGHATASLTPTATNISSSSREHTIKSGNANESGPADLTAERQIENRPLGDGKHNAYSGVQGSKKRSSML</sequence>
<evidence type="ECO:0000313" key="2">
    <source>
        <dbReference type="EMBL" id="KAK4063251.1"/>
    </source>
</evidence>
<accession>A0AAE1I893</accession>
<feature type="compositionally biased region" description="Polar residues" evidence="1">
    <location>
        <begin position="708"/>
        <end position="721"/>
    </location>
</feature>
<feature type="region of interest" description="Disordered" evidence="1">
    <location>
        <begin position="66"/>
        <end position="118"/>
    </location>
</feature>
<feature type="region of interest" description="Disordered" evidence="1">
    <location>
        <begin position="475"/>
        <end position="560"/>
    </location>
</feature>
<dbReference type="RefSeq" id="XP_062751453.1">
    <property type="nucleotide sequence ID" value="XM_062904615.1"/>
</dbReference>
<name>A0AAE1I893_9HYPO</name>
<feature type="region of interest" description="Disordered" evidence="1">
    <location>
        <begin position="587"/>
        <end position="615"/>
    </location>
</feature>
<dbReference type="Proteomes" id="UP001273209">
    <property type="component" value="Unassembled WGS sequence"/>
</dbReference>
<feature type="region of interest" description="Disordered" evidence="1">
    <location>
        <begin position="399"/>
        <end position="423"/>
    </location>
</feature>
<evidence type="ECO:0000313" key="3">
    <source>
        <dbReference type="Proteomes" id="UP001273209"/>
    </source>
</evidence>
<feature type="compositionally biased region" description="Polar residues" evidence="1">
    <location>
        <begin position="851"/>
        <end position="865"/>
    </location>
</feature>
<comment type="caution">
    <text evidence="2">The sequence shown here is derived from an EMBL/GenBank/DDBJ whole genome shotgun (WGS) entry which is preliminary data.</text>
</comment>
<feature type="region of interest" description="Disordered" evidence="1">
    <location>
        <begin position="285"/>
        <end position="331"/>
    </location>
</feature>
<feature type="compositionally biased region" description="Polar residues" evidence="1">
    <location>
        <begin position="539"/>
        <end position="548"/>
    </location>
</feature>
<evidence type="ECO:0000256" key="1">
    <source>
        <dbReference type="SAM" id="MobiDB-lite"/>
    </source>
</evidence>
<dbReference type="AlphaFoldDB" id="A0AAE1I893"/>
<reference evidence="2" key="1">
    <citation type="submission" date="2023-11" db="EMBL/GenBank/DDBJ databases">
        <title>The genome sequences of three competitors of mushroom-forming fungi.</title>
        <authorList>
            <person name="Beijen E."/>
            <person name="Ohm R.A."/>
        </authorList>
    </citation>
    <scope>NUCLEOTIDE SEQUENCE</scope>
    <source>
        <strain evidence="2">CBS 100526</strain>
    </source>
</reference>
<feature type="compositionally biased region" description="Polar residues" evidence="1">
    <location>
        <begin position="410"/>
        <end position="423"/>
    </location>
</feature>
<dbReference type="GeneID" id="87924520"/>
<feature type="region of interest" description="Disordered" evidence="1">
    <location>
        <begin position="144"/>
        <end position="178"/>
    </location>
</feature>
<feature type="compositionally biased region" description="Polar residues" evidence="1">
    <location>
        <begin position="740"/>
        <end position="755"/>
    </location>
</feature>
<feature type="region of interest" description="Disordered" evidence="1">
    <location>
        <begin position="671"/>
        <end position="916"/>
    </location>
</feature>
<feature type="compositionally biased region" description="Basic and acidic residues" evidence="1">
    <location>
        <begin position="885"/>
        <end position="900"/>
    </location>
</feature>
<protein>
    <submittedName>
        <fullName evidence="2">Uncharacterized protein</fullName>
    </submittedName>
</protein>
<gene>
    <name evidence="2" type="ORF">Triagg1_9636</name>
</gene>
<feature type="compositionally biased region" description="Basic and acidic residues" evidence="1">
    <location>
        <begin position="722"/>
        <end position="732"/>
    </location>
</feature>
<organism evidence="2 3">
    <name type="scientific">Trichoderma aggressivum f. europaeum</name>
    <dbReference type="NCBI Taxonomy" id="173218"/>
    <lineage>
        <taxon>Eukaryota</taxon>
        <taxon>Fungi</taxon>
        <taxon>Dikarya</taxon>
        <taxon>Ascomycota</taxon>
        <taxon>Pezizomycotina</taxon>
        <taxon>Sordariomycetes</taxon>
        <taxon>Hypocreomycetidae</taxon>
        <taxon>Hypocreales</taxon>
        <taxon>Hypocreaceae</taxon>
        <taxon>Trichoderma</taxon>
    </lineage>
</organism>
<feature type="compositionally biased region" description="Basic and acidic residues" evidence="1">
    <location>
        <begin position="475"/>
        <end position="493"/>
    </location>
</feature>
<dbReference type="EMBL" id="JAWRVG010000056">
    <property type="protein sequence ID" value="KAK4063251.1"/>
    <property type="molecule type" value="Genomic_DNA"/>
</dbReference>
<feature type="compositionally biased region" description="Polar residues" evidence="1">
    <location>
        <begin position="506"/>
        <end position="527"/>
    </location>
</feature>
<feature type="compositionally biased region" description="Polar residues" evidence="1">
    <location>
        <begin position="824"/>
        <end position="841"/>
    </location>
</feature>
<keyword evidence="3" id="KW-1185">Reference proteome</keyword>
<proteinExistence type="predicted"/>